<dbReference type="PANTHER" id="PTHR30149:SF0">
    <property type="entry name" value="HYDROGENASE MATURATION FACTOR HYPD"/>
    <property type="match status" value="1"/>
</dbReference>
<evidence type="ECO:0000256" key="3">
    <source>
        <dbReference type="ARBA" id="ARBA00023004"/>
    </source>
</evidence>
<dbReference type="EMBL" id="CP002606">
    <property type="protein sequence ID" value="AEA34282.1"/>
    <property type="molecule type" value="Genomic_DNA"/>
</dbReference>
<dbReference type="NCBIfam" id="TIGR00075">
    <property type="entry name" value="hypD"/>
    <property type="match status" value="1"/>
</dbReference>
<dbReference type="PIRSF" id="PIRSF005622">
    <property type="entry name" value="Hydrgn_mat_hypD"/>
    <property type="match status" value="1"/>
</dbReference>
<protein>
    <submittedName>
        <fullName evidence="4">Hydrogenase expression/formation protein HypD</fullName>
    </submittedName>
</protein>
<dbReference type="HOGENOM" id="CLU_048562_1_0_7"/>
<dbReference type="PANTHER" id="PTHR30149">
    <property type="entry name" value="HYDROGENASE PROTEIN ASSEMBLY PROTEIN HYPD"/>
    <property type="match status" value="1"/>
</dbReference>
<keyword evidence="2" id="KW-0479">Metal-binding</keyword>
<keyword evidence="3" id="KW-0408">Iron</keyword>
<dbReference type="InterPro" id="IPR002780">
    <property type="entry name" value="Hyd_form_HypD"/>
</dbReference>
<name>F2LXP1_HIPMA</name>
<evidence type="ECO:0000256" key="1">
    <source>
        <dbReference type="ARBA" id="ARBA00007888"/>
    </source>
</evidence>
<comment type="similarity">
    <text evidence="1">Belongs to the HypD family.</text>
</comment>
<dbReference type="GO" id="GO:0051604">
    <property type="term" value="P:protein maturation"/>
    <property type="evidence" value="ECO:0007669"/>
    <property type="project" value="TreeGrafter"/>
</dbReference>
<dbReference type="FunCoup" id="F2LXP1">
    <property type="interactions" value="27"/>
</dbReference>
<reference evidence="4 5" key="1">
    <citation type="journal article" date="2011" name="Stand. Genomic Sci.">
        <title>Complete genome sequence of the thermophilic sulfur-reducer Hippea maritima type strain (MH(2)).</title>
        <authorList>
            <person name="Huntemann M."/>
            <person name="Lu M."/>
            <person name="Nolan M."/>
            <person name="Lapidus A."/>
            <person name="Lucas S."/>
            <person name="Hammon N."/>
            <person name="Deshpande S."/>
            <person name="Cheng J.F."/>
            <person name="Tapia R."/>
            <person name="Han C."/>
            <person name="Goodwin L."/>
            <person name="Pitluck S."/>
            <person name="Liolios K."/>
            <person name="Pagani I."/>
            <person name="Ivanova N."/>
            <person name="Ovchinikova G."/>
            <person name="Pati A."/>
            <person name="Chen A."/>
            <person name="Palaniappan K."/>
            <person name="Land M."/>
            <person name="Hauser L."/>
            <person name="Jeffries C.D."/>
            <person name="Detter J.C."/>
            <person name="Brambilla E.M."/>
            <person name="Rohde M."/>
            <person name="Spring S."/>
            <person name="Goker M."/>
            <person name="Woyke T."/>
            <person name="Bristow J."/>
            <person name="Eisen J.A."/>
            <person name="Markowitz V."/>
            <person name="Hugenholtz P."/>
            <person name="Kyrpides N.C."/>
            <person name="Klenk H.P."/>
            <person name="Mavromatis K."/>
        </authorList>
    </citation>
    <scope>NUCLEOTIDE SEQUENCE [LARGE SCALE GENOMIC DNA]</scope>
    <source>
        <strain evidence="5">ATCC 700847 / DSM 10411 / MH2</strain>
    </source>
</reference>
<dbReference type="RefSeq" id="WP_013682314.1">
    <property type="nucleotide sequence ID" value="NC_015318.1"/>
</dbReference>
<dbReference type="InParanoid" id="F2LXP1"/>
<dbReference type="Gene3D" id="6.10.20.100">
    <property type="match status" value="1"/>
</dbReference>
<dbReference type="Gene3D" id="3.40.50.11750">
    <property type="entry name" value="HypD, alpha/beta domain 1"/>
    <property type="match status" value="2"/>
</dbReference>
<evidence type="ECO:0000313" key="5">
    <source>
        <dbReference type="Proteomes" id="UP000008139"/>
    </source>
</evidence>
<dbReference type="Proteomes" id="UP000008139">
    <property type="component" value="Chromosome"/>
</dbReference>
<evidence type="ECO:0000256" key="2">
    <source>
        <dbReference type="ARBA" id="ARBA00022723"/>
    </source>
</evidence>
<keyword evidence="5" id="KW-1185">Reference proteome</keyword>
<accession>F2LXP1</accession>
<dbReference type="GO" id="GO:0005506">
    <property type="term" value="F:iron ion binding"/>
    <property type="evidence" value="ECO:0007669"/>
    <property type="project" value="TreeGrafter"/>
</dbReference>
<dbReference type="InterPro" id="IPR042243">
    <property type="entry name" value="HypD_1"/>
</dbReference>
<reference evidence="5" key="2">
    <citation type="submission" date="2011-03" db="EMBL/GenBank/DDBJ databases">
        <title>The complete genome of Hippea maritima DSM 10411.</title>
        <authorList>
            <consortium name="US DOE Joint Genome Institute (JGI-PGF)"/>
            <person name="Lucas S."/>
            <person name="Copeland A."/>
            <person name="Lapidus A."/>
            <person name="Bruce D."/>
            <person name="Goodwin L."/>
            <person name="Pitluck S."/>
            <person name="Peters L."/>
            <person name="Kyrpides N."/>
            <person name="Mavromatis K."/>
            <person name="Pagani I."/>
            <person name="Ivanova N."/>
            <person name="Mikhailova N."/>
            <person name="Lu M."/>
            <person name="Detter J.C."/>
            <person name="Tapia R."/>
            <person name="Han C."/>
            <person name="Land M."/>
            <person name="Hauser L."/>
            <person name="Markowitz V."/>
            <person name="Cheng J.-F."/>
            <person name="Hugenholtz P."/>
            <person name="Woyke T."/>
            <person name="Wu D."/>
            <person name="Spring S."/>
            <person name="Schroeder M."/>
            <person name="Brambilla E."/>
            <person name="Klenk H.-P."/>
            <person name="Eisen J.A."/>
        </authorList>
    </citation>
    <scope>NUCLEOTIDE SEQUENCE [LARGE SCALE GENOMIC DNA]</scope>
    <source>
        <strain evidence="5">ATCC 700847 / DSM 10411 / MH2</strain>
    </source>
</reference>
<dbReference type="InterPro" id="IPR042244">
    <property type="entry name" value="HypD_2_sf"/>
</dbReference>
<evidence type="ECO:0000313" key="4">
    <source>
        <dbReference type="EMBL" id="AEA34282.1"/>
    </source>
</evidence>
<proteinExistence type="inferred from homology"/>
<dbReference type="KEGG" id="hmr:Hipma_1325"/>
<organism evidence="4 5">
    <name type="scientific">Hippea maritima (strain ATCC 700847 / DSM 10411 / MH2)</name>
    <dbReference type="NCBI Taxonomy" id="760142"/>
    <lineage>
        <taxon>Bacteria</taxon>
        <taxon>Pseudomonadati</taxon>
        <taxon>Campylobacterota</taxon>
        <taxon>Desulfurellia</taxon>
        <taxon>Desulfurellales</taxon>
        <taxon>Hippeaceae</taxon>
        <taxon>Hippea</taxon>
    </lineage>
</organism>
<dbReference type="Pfam" id="PF01924">
    <property type="entry name" value="HypD"/>
    <property type="match status" value="1"/>
</dbReference>
<gene>
    <name evidence="4" type="ordered locus">Hipma_1325</name>
</gene>
<dbReference type="STRING" id="760142.Hipma_1325"/>
<dbReference type="OrthoDB" id="9770424at2"/>
<sequence length="365" mass="40625">MDRIKLNIYNDPEIVKKLSNFIKKEAEKLKKTIKIMHICGTHENSIVRFGLRDLLPGNITVIAGPGCPVCVTSSRDIDAIIELALKENIKLLTFGDMLKVPGSRLSFSKAISMGADIQMIYSIFDGIEIAKNSDKPCIFFACGFETTAAPTAAALKDLEIPKNFYIYSVHKYTPNGVYALLKSGKISMDALILPGHASTISGLKTYERFTDEFGLPSVAAGFEAADILLAIALIVKQINNKEAKVENAYTRVIEYEGNKRAQQAIDEVFYLTSSIWRGLGEIENSGYELKDKYRQFDAKKQFNITYTNDYIEHQKGCKCNEIILGNLTPKDCPLFTKRCTPHDPIGPCMVSDEGTCKNWYDGGLI</sequence>
<dbReference type="eggNOG" id="COG0409">
    <property type="taxonomic scope" value="Bacteria"/>
</dbReference>
<dbReference type="GO" id="GO:0051539">
    <property type="term" value="F:4 iron, 4 sulfur cluster binding"/>
    <property type="evidence" value="ECO:0007669"/>
    <property type="project" value="TreeGrafter"/>
</dbReference>
<dbReference type="GO" id="GO:0070025">
    <property type="term" value="F:carbon monoxide binding"/>
    <property type="evidence" value="ECO:0007669"/>
    <property type="project" value="TreeGrafter"/>
</dbReference>
<dbReference type="AlphaFoldDB" id="F2LXP1"/>